<evidence type="ECO:0000313" key="3">
    <source>
        <dbReference type="Proteomes" id="UP001218188"/>
    </source>
</evidence>
<organism evidence="2 3">
    <name type="scientific">Mycena alexandri</name>
    <dbReference type="NCBI Taxonomy" id="1745969"/>
    <lineage>
        <taxon>Eukaryota</taxon>
        <taxon>Fungi</taxon>
        <taxon>Dikarya</taxon>
        <taxon>Basidiomycota</taxon>
        <taxon>Agaricomycotina</taxon>
        <taxon>Agaricomycetes</taxon>
        <taxon>Agaricomycetidae</taxon>
        <taxon>Agaricales</taxon>
        <taxon>Marasmiineae</taxon>
        <taxon>Mycenaceae</taxon>
        <taxon>Mycena</taxon>
    </lineage>
</organism>
<reference evidence="2" key="1">
    <citation type="submission" date="2023-03" db="EMBL/GenBank/DDBJ databases">
        <title>Massive genome expansion in bonnet fungi (Mycena s.s.) driven by repeated elements and novel gene families across ecological guilds.</title>
        <authorList>
            <consortium name="Lawrence Berkeley National Laboratory"/>
            <person name="Harder C.B."/>
            <person name="Miyauchi S."/>
            <person name="Viragh M."/>
            <person name="Kuo A."/>
            <person name="Thoen E."/>
            <person name="Andreopoulos B."/>
            <person name="Lu D."/>
            <person name="Skrede I."/>
            <person name="Drula E."/>
            <person name="Henrissat B."/>
            <person name="Morin E."/>
            <person name="Kohler A."/>
            <person name="Barry K."/>
            <person name="LaButti K."/>
            <person name="Morin E."/>
            <person name="Salamov A."/>
            <person name="Lipzen A."/>
            <person name="Mereny Z."/>
            <person name="Hegedus B."/>
            <person name="Baldrian P."/>
            <person name="Stursova M."/>
            <person name="Weitz H."/>
            <person name="Taylor A."/>
            <person name="Grigoriev I.V."/>
            <person name="Nagy L.G."/>
            <person name="Martin F."/>
            <person name="Kauserud H."/>
        </authorList>
    </citation>
    <scope>NUCLEOTIDE SEQUENCE</scope>
    <source>
        <strain evidence="2">CBHHK200</strain>
    </source>
</reference>
<dbReference type="AlphaFoldDB" id="A0AAD6SB19"/>
<feature type="region of interest" description="Disordered" evidence="1">
    <location>
        <begin position="491"/>
        <end position="523"/>
    </location>
</feature>
<comment type="caution">
    <text evidence="2">The sequence shown here is derived from an EMBL/GenBank/DDBJ whole genome shotgun (WGS) entry which is preliminary data.</text>
</comment>
<evidence type="ECO:0000313" key="2">
    <source>
        <dbReference type="EMBL" id="KAJ7023005.1"/>
    </source>
</evidence>
<evidence type="ECO:0000256" key="1">
    <source>
        <dbReference type="SAM" id="MobiDB-lite"/>
    </source>
</evidence>
<proteinExistence type="predicted"/>
<feature type="compositionally biased region" description="Low complexity" evidence="1">
    <location>
        <begin position="1"/>
        <end position="14"/>
    </location>
</feature>
<name>A0AAD6SB19_9AGAR</name>
<sequence length="523" mass="55615">MSADANSPNSAAPPTDGSTPSFTFLKKTDRGVHFKTSISAPAGGRDLRKDGGIPSSPAFASEHAKDADRFAALNLETRDQAVTLRYELDEPMHFPPLTLRNSTQMKRDFLLSQAAPSAPPGFAAGPSLAHCPVSRTSSMAGEVADTPTDVVPDDLDVTPIFLPNHKEVSRTLHLAAPPTTKAGQKEKAETAVVAAARANGNITRLGGKLIAIEAKVDAQALDIANQLRAVESKVARLNPGKMESEIQLLQGMLRNGLDSVEAKVRAAGGGAADGRVSLHGSQLAELTDAVDTLRHRLDRFPSSLFDDAGAPAYTSKADVKALYAAVQEGFDGVETTIAEQLLLTTERLNKTTEVLEKVEGKVAVQATELLTARENIAGVRIDLASFAMSTKTTAPPASTPSAPATSSSSFEFAVGVKKRKGDELAAETNKRGKLLYPGPGKGRIWPVDGERGITATEVFRLATGHNDDTEGGRWSTGVTQRHRTIGRVYYPSHRSEEESEGRIPVTGRPECKTQKQLQSAEAT</sequence>
<gene>
    <name evidence="2" type="ORF">C8F04DRAFT_1271876</name>
</gene>
<dbReference type="Proteomes" id="UP001218188">
    <property type="component" value="Unassembled WGS sequence"/>
</dbReference>
<feature type="region of interest" description="Disordered" evidence="1">
    <location>
        <begin position="1"/>
        <end position="61"/>
    </location>
</feature>
<feature type="compositionally biased region" description="Polar residues" evidence="1">
    <location>
        <begin position="514"/>
        <end position="523"/>
    </location>
</feature>
<dbReference type="EMBL" id="JARJCM010000197">
    <property type="protein sequence ID" value="KAJ7023005.1"/>
    <property type="molecule type" value="Genomic_DNA"/>
</dbReference>
<keyword evidence="3" id="KW-1185">Reference proteome</keyword>
<protein>
    <submittedName>
        <fullName evidence="2">Uncharacterized protein</fullName>
    </submittedName>
</protein>
<accession>A0AAD6SB19</accession>